<reference evidence="1" key="1">
    <citation type="submission" date="2020-10" db="EMBL/GenBank/DDBJ databases">
        <authorList>
            <person name="Gilroy R."/>
        </authorList>
    </citation>
    <scope>NUCLEOTIDE SEQUENCE</scope>
    <source>
        <strain evidence="1">G3-8215</strain>
    </source>
</reference>
<sequence>MKKIFPYIIPAILCMTGCQEKVDKDVTWPEWASRPVISAPAVTAGSASIVAGSNVEFSAEVSDDYNELSDYDLEVRYGDNVVYRHTESLTGNSATVELEFVMPFAAYLDAGDFYPEITLTVRNVENGSNSVRVAKENNVMVMRPESPEKLYIVDNSGNVLELEKGSGDYIYSTSSEALDGLGTEFWIAEKVTGTSPDFSGFVWGSENGVPAIVQEGGDAIKTPDSAGYGFKKMGFDIYSFELDKLVDYTVTVDRSAMASAEESGVSYLSMENVSLIKDCEMVFVGFDDLASMLQPDRFEVLDETTAKFTGNTQNWSIWYDVPDNWLIVNYAVNNTSGQLWITGTKSCFPLGNDDTVNELNYFAGDGKVRFASLSAVKDDNGDFSIMLYLKDGFALQLYRWVAWGTVISLESLTPDIGYITDDGIYIMQGTSFTPGVYLLKASFTNEGNASGVGATAQVSLEYVSL</sequence>
<proteinExistence type="predicted"/>
<dbReference type="Proteomes" id="UP000725002">
    <property type="component" value="Unassembled WGS sequence"/>
</dbReference>
<dbReference type="AlphaFoldDB" id="A0A940DPM4"/>
<name>A0A940DPM4_9BACT</name>
<accession>A0A940DPM4</accession>
<protein>
    <submittedName>
        <fullName evidence="1">Uncharacterized protein</fullName>
    </submittedName>
</protein>
<evidence type="ECO:0000313" key="2">
    <source>
        <dbReference type="Proteomes" id="UP000725002"/>
    </source>
</evidence>
<comment type="caution">
    <text evidence="1">The sequence shown here is derived from an EMBL/GenBank/DDBJ whole genome shotgun (WGS) entry which is preliminary data.</text>
</comment>
<reference evidence="1" key="2">
    <citation type="journal article" date="2021" name="PeerJ">
        <title>Extensive microbial diversity within the chicken gut microbiome revealed by metagenomics and culture.</title>
        <authorList>
            <person name="Gilroy R."/>
            <person name="Ravi A."/>
            <person name="Getino M."/>
            <person name="Pursley I."/>
            <person name="Horton D.L."/>
            <person name="Alikhan N.F."/>
            <person name="Baker D."/>
            <person name="Gharbi K."/>
            <person name="Hall N."/>
            <person name="Watson M."/>
            <person name="Adriaenssens E.M."/>
            <person name="Foster-Nyarko E."/>
            <person name="Jarju S."/>
            <person name="Secka A."/>
            <person name="Antonio M."/>
            <person name="Oren A."/>
            <person name="Chaudhuri R.R."/>
            <person name="La Ragione R."/>
            <person name="Hildebrand F."/>
            <person name="Pallen M.J."/>
        </authorList>
    </citation>
    <scope>NUCLEOTIDE SEQUENCE</scope>
    <source>
        <strain evidence="1">G3-8215</strain>
    </source>
</reference>
<organism evidence="1 2">
    <name type="scientific">Candidatus Cryptobacteroides avicola</name>
    <dbReference type="NCBI Taxonomy" id="2840757"/>
    <lineage>
        <taxon>Bacteria</taxon>
        <taxon>Pseudomonadati</taxon>
        <taxon>Bacteroidota</taxon>
        <taxon>Bacteroidia</taxon>
        <taxon>Bacteroidales</taxon>
        <taxon>Candidatus Cryptobacteroides</taxon>
    </lineage>
</organism>
<dbReference type="EMBL" id="JADILV010000007">
    <property type="protein sequence ID" value="MBO8482712.1"/>
    <property type="molecule type" value="Genomic_DNA"/>
</dbReference>
<evidence type="ECO:0000313" key="1">
    <source>
        <dbReference type="EMBL" id="MBO8482712.1"/>
    </source>
</evidence>
<gene>
    <name evidence="1" type="ORF">IAB75_01120</name>
</gene>